<feature type="domain" description="N-acetyltransferase" evidence="1">
    <location>
        <begin position="6"/>
        <end position="194"/>
    </location>
</feature>
<dbReference type="PROSITE" id="PS51186">
    <property type="entry name" value="GNAT"/>
    <property type="match status" value="1"/>
</dbReference>
<proteinExistence type="predicted"/>
<dbReference type="Pfam" id="PF00583">
    <property type="entry name" value="Acetyltransf_1"/>
    <property type="match status" value="1"/>
</dbReference>
<sequence>MNRDLLSLKPLSLTDFNDVIALGNRVHGEGYLDNKSLKKMLERSVYNDLNCSYVLYDTSVTPKKLVGFRLTYAPNSWPLDKWCTPSHWPVEANLVAYFKCNTIHPDYQGKGLGGLLLKESVATLKQMGAKAGLSHIWMQSPGNASYKYFTKAGGQLIKTHPRRWHNDATIPDYICIICGKDCHCDATEMMLEFT</sequence>
<reference evidence="2 3" key="1">
    <citation type="submission" date="2023-01" db="EMBL/GenBank/DDBJ databases">
        <title>Psychrosphaera sp. nov., isolated from marine algae.</title>
        <authorList>
            <person name="Bayburt H."/>
            <person name="Choi B.J."/>
            <person name="Kim J.M."/>
            <person name="Choi D.G."/>
            <person name="Jeon C.O."/>
        </authorList>
    </citation>
    <scope>NUCLEOTIDE SEQUENCE [LARGE SCALE GENOMIC DNA]</scope>
    <source>
        <strain evidence="2 3">G1-22</strain>
    </source>
</reference>
<protein>
    <submittedName>
        <fullName evidence="2">GNAT family N-acetyltransferase</fullName>
        <ecNumber evidence="2">2.3.1.-</ecNumber>
    </submittedName>
</protein>
<keyword evidence="2" id="KW-0012">Acyltransferase</keyword>
<evidence type="ECO:0000259" key="1">
    <source>
        <dbReference type="PROSITE" id="PS51186"/>
    </source>
</evidence>
<name>A0ABT5FBC8_9GAMM</name>
<accession>A0ABT5FBC8</accession>
<evidence type="ECO:0000313" key="2">
    <source>
        <dbReference type="EMBL" id="MDC2888837.1"/>
    </source>
</evidence>
<dbReference type="Proteomes" id="UP001528411">
    <property type="component" value="Unassembled WGS sequence"/>
</dbReference>
<keyword evidence="3" id="KW-1185">Reference proteome</keyword>
<evidence type="ECO:0000313" key="3">
    <source>
        <dbReference type="Proteomes" id="UP001528411"/>
    </source>
</evidence>
<dbReference type="InterPro" id="IPR000182">
    <property type="entry name" value="GNAT_dom"/>
</dbReference>
<comment type="caution">
    <text evidence="2">The sequence shown here is derived from an EMBL/GenBank/DDBJ whole genome shotgun (WGS) entry which is preliminary data.</text>
</comment>
<dbReference type="GO" id="GO:0016746">
    <property type="term" value="F:acyltransferase activity"/>
    <property type="evidence" value="ECO:0007669"/>
    <property type="project" value="UniProtKB-KW"/>
</dbReference>
<keyword evidence="2" id="KW-0808">Transferase</keyword>
<dbReference type="EC" id="2.3.1.-" evidence="2"/>
<dbReference type="RefSeq" id="WP_215963587.1">
    <property type="nucleotide sequence ID" value="NZ_JAQOMS010000002.1"/>
</dbReference>
<dbReference type="EMBL" id="JAQOMS010000002">
    <property type="protein sequence ID" value="MDC2888837.1"/>
    <property type="molecule type" value="Genomic_DNA"/>
</dbReference>
<organism evidence="2 3">
    <name type="scientific">Psychrosphaera algicola</name>
    <dbReference type="NCBI Taxonomy" id="3023714"/>
    <lineage>
        <taxon>Bacteria</taxon>
        <taxon>Pseudomonadati</taxon>
        <taxon>Pseudomonadota</taxon>
        <taxon>Gammaproteobacteria</taxon>
        <taxon>Alteromonadales</taxon>
        <taxon>Pseudoalteromonadaceae</taxon>
        <taxon>Psychrosphaera</taxon>
    </lineage>
</organism>
<gene>
    <name evidence="2" type="ORF">PN838_08670</name>
</gene>